<comment type="caution">
    <text evidence="1">The sequence shown here is derived from an EMBL/GenBank/DDBJ whole genome shotgun (WGS) entry which is preliminary data.</text>
</comment>
<keyword evidence="2" id="KW-1185">Reference proteome</keyword>
<proteinExistence type="predicted"/>
<dbReference type="GO" id="GO:0032979">
    <property type="term" value="P:protein insertion into mitochondrial inner membrane from matrix"/>
    <property type="evidence" value="ECO:0007669"/>
    <property type="project" value="TreeGrafter"/>
</dbReference>
<dbReference type="GO" id="GO:0043022">
    <property type="term" value="F:ribosome binding"/>
    <property type="evidence" value="ECO:0007669"/>
    <property type="project" value="TreeGrafter"/>
</dbReference>
<organism evidence="1 2">
    <name type="scientific">Halocaridina rubra</name>
    <name type="common">Hawaiian red shrimp</name>
    <dbReference type="NCBI Taxonomy" id="373956"/>
    <lineage>
        <taxon>Eukaryota</taxon>
        <taxon>Metazoa</taxon>
        <taxon>Ecdysozoa</taxon>
        <taxon>Arthropoda</taxon>
        <taxon>Crustacea</taxon>
        <taxon>Multicrustacea</taxon>
        <taxon>Malacostraca</taxon>
        <taxon>Eumalacostraca</taxon>
        <taxon>Eucarida</taxon>
        <taxon>Decapoda</taxon>
        <taxon>Pleocyemata</taxon>
        <taxon>Caridea</taxon>
        <taxon>Atyoidea</taxon>
        <taxon>Atyidae</taxon>
        <taxon>Halocaridina</taxon>
    </lineage>
</organism>
<dbReference type="PANTHER" id="PTHR13333:SF5">
    <property type="entry name" value="M-AAA PROTEASE-INTERACTING PROTEIN 1, MITOCHONDRIAL"/>
    <property type="match status" value="1"/>
</dbReference>
<gene>
    <name evidence="1" type="ORF">SK128_000828</name>
</gene>
<evidence type="ECO:0008006" key="3">
    <source>
        <dbReference type="Google" id="ProtNLM"/>
    </source>
</evidence>
<dbReference type="AlphaFoldDB" id="A0AAN8XDN6"/>
<name>A0AAN8XDN6_HALRR</name>
<dbReference type="PANTHER" id="PTHR13333">
    <property type="entry name" value="M-AAA PROTEASE-INTERACTING PROTEIN 1, MITOCHONDRIAL"/>
    <property type="match status" value="1"/>
</dbReference>
<reference evidence="1 2" key="1">
    <citation type="submission" date="2023-11" db="EMBL/GenBank/DDBJ databases">
        <title>Halocaridina rubra genome assembly.</title>
        <authorList>
            <person name="Smith C."/>
        </authorList>
    </citation>
    <scope>NUCLEOTIDE SEQUENCE [LARGE SCALE GENOMIC DNA]</scope>
    <source>
        <strain evidence="1">EP-1</strain>
        <tissue evidence="1">Whole</tissue>
    </source>
</reference>
<dbReference type="EMBL" id="JAXCGZ010004106">
    <property type="protein sequence ID" value="KAK7082257.1"/>
    <property type="molecule type" value="Genomic_DNA"/>
</dbReference>
<dbReference type="GO" id="GO:0005743">
    <property type="term" value="C:mitochondrial inner membrane"/>
    <property type="evidence" value="ECO:0007669"/>
    <property type="project" value="TreeGrafter"/>
</dbReference>
<sequence>MIRSGRYLYSFGTRLFQQSRLCDLFVAFKDVPTPVARSHLPYFSPCACKIHTNIARQSSDQNPEPARMKVISIPNPFRWLHNQMELATLKREWDAEFTIENFKAGARQAVCTTTEFITRREWGELRGLLSQKAINKLRNIKWTLDQEHNLVLNPERIQVTQVDNVSLQVIVDRRYCDIDVTIIGTCIPYNLDKHSLVVLEYFARFHREYTEGVLPEWTITVFKLKNFEAYKRRTGV</sequence>
<protein>
    <recommendedName>
        <fullName evidence="3">Tim44-like domain-containing protein</fullName>
    </recommendedName>
</protein>
<evidence type="ECO:0000313" key="2">
    <source>
        <dbReference type="Proteomes" id="UP001381693"/>
    </source>
</evidence>
<dbReference type="Proteomes" id="UP001381693">
    <property type="component" value="Unassembled WGS sequence"/>
</dbReference>
<evidence type="ECO:0000313" key="1">
    <source>
        <dbReference type="EMBL" id="KAK7082257.1"/>
    </source>
</evidence>
<accession>A0AAN8XDN6</accession>